<keyword evidence="3" id="KW-1185">Reference proteome</keyword>
<protein>
    <submittedName>
        <fullName evidence="2">Uncharacterized protein</fullName>
    </submittedName>
</protein>
<feature type="compositionally biased region" description="Polar residues" evidence="1">
    <location>
        <begin position="1"/>
        <end position="12"/>
    </location>
</feature>
<name>A0A8J3FRB0_9ACTN</name>
<evidence type="ECO:0000313" key="3">
    <source>
        <dbReference type="Proteomes" id="UP000656042"/>
    </source>
</evidence>
<feature type="region of interest" description="Disordered" evidence="1">
    <location>
        <begin position="1"/>
        <end position="32"/>
    </location>
</feature>
<reference evidence="2" key="2">
    <citation type="submission" date="2020-09" db="EMBL/GenBank/DDBJ databases">
        <authorList>
            <person name="Sun Q."/>
            <person name="Zhou Y."/>
        </authorList>
    </citation>
    <scope>NUCLEOTIDE SEQUENCE</scope>
    <source>
        <strain evidence="2">CGMCC 4.7299</strain>
    </source>
</reference>
<evidence type="ECO:0000313" key="2">
    <source>
        <dbReference type="EMBL" id="GGL04889.1"/>
    </source>
</evidence>
<sequence length="48" mass="5019">MFHGPMSQTGAVSQAFGPHTRTDFAVPPRGESAVADGNATKWSLAVMT</sequence>
<dbReference type="AlphaFoldDB" id="A0A8J3FRB0"/>
<gene>
    <name evidence="2" type="ORF">GCM10012284_44350</name>
</gene>
<reference evidence="2" key="1">
    <citation type="journal article" date="2014" name="Int. J. Syst. Evol. Microbiol.">
        <title>Complete genome sequence of Corynebacterium casei LMG S-19264T (=DSM 44701T), isolated from a smear-ripened cheese.</title>
        <authorList>
            <consortium name="US DOE Joint Genome Institute (JGI-PGF)"/>
            <person name="Walter F."/>
            <person name="Albersmeier A."/>
            <person name="Kalinowski J."/>
            <person name="Ruckert C."/>
        </authorList>
    </citation>
    <scope>NUCLEOTIDE SEQUENCE</scope>
    <source>
        <strain evidence="2">CGMCC 4.7299</strain>
    </source>
</reference>
<dbReference type="Proteomes" id="UP000656042">
    <property type="component" value="Unassembled WGS sequence"/>
</dbReference>
<evidence type="ECO:0000256" key="1">
    <source>
        <dbReference type="SAM" id="MobiDB-lite"/>
    </source>
</evidence>
<dbReference type="EMBL" id="BMMX01000023">
    <property type="protein sequence ID" value="GGL04889.1"/>
    <property type="molecule type" value="Genomic_DNA"/>
</dbReference>
<proteinExistence type="predicted"/>
<accession>A0A8J3FRB0</accession>
<organism evidence="2 3">
    <name type="scientific">Mangrovihabitans endophyticus</name>
    <dbReference type="NCBI Taxonomy" id="1751298"/>
    <lineage>
        <taxon>Bacteria</taxon>
        <taxon>Bacillati</taxon>
        <taxon>Actinomycetota</taxon>
        <taxon>Actinomycetes</taxon>
        <taxon>Micromonosporales</taxon>
        <taxon>Micromonosporaceae</taxon>
        <taxon>Mangrovihabitans</taxon>
    </lineage>
</organism>
<comment type="caution">
    <text evidence="2">The sequence shown here is derived from an EMBL/GenBank/DDBJ whole genome shotgun (WGS) entry which is preliminary data.</text>
</comment>